<dbReference type="Proteomes" id="UP001574169">
    <property type="component" value="Unassembled WGS sequence"/>
</dbReference>
<sequence>MLKYTFILSFLMLVIGCQKEVQSNPENYLSATENQEFKEKIVKYFEEPPKKVTIEKKWDSVHNEYYSKKAKSADLYHYYKDNDGYIYFAIAKIAPSLKIKKVATIGKLKIENDTITYYEEICRTWKMEAPELKEKTKVLFDKIVNNEEVENYYTKNSQPEFWIEFPDDINYYDTKNRVWKTK</sequence>
<comment type="caution">
    <text evidence="1">The sequence shown here is derived from an EMBL/GenBank/DDBJ whole genome shotgun (WGS) entry which is preliminary data.</text>
</comment>
<evidence type="ECO:0000313" key="2">
    <source>
        <dbReference type="Proteomes" id="UP001574169"/>
    </source>
</evidence>
<organism evidence="1 2">
    <name type="scientific">Flavobacterium zubiriense</name>
    <dbReference type="NCBI Taxonomy" id="3138075"/>
    <lineage>
        <taxon>Bacteria</taxon>
        <taxon>Pseudomonadati</taxon>
        <taxon>Bacteroidota</taxon>
        <taxon>Flavobacteriia</taxon>
        <taxon>Flavobacteriales</taxon>
        <taxon>Flavobacteriaceae</taxon>
        <taxon>Flavobacterium</taxon>
    </lineage>
</organism>
<proteinExistence type="predicted"/>
<gene>
    <name evidence="1" type="ORF">AAGV28_11995</name>
</gene>
<evidence type="ECO:0000313" key="1">
    <source>
        <dbReference type="EMBL" id="MFA9192090.1"/>
    </source>
</evidence>
<dbReference type="PROSITE" id="PS51257">
    <property type="entry name" value="PROKAR_LIPOPROTEIN"/>
    <property type="match status" value="1"/>
</dbReference>
<dbReference type="RefSeq" id="WP_373407051.1">
    <property type="nucleotide sequence ID" value="NZ_JBCFQL010000012.1"/>
</dbReference>
<name>A0ABV4TDN4_9FLAO</name>
<accession>A0ABV4TDN4</accession>
<reference evidence="1 2" key="1">
    <citation type="submission" date="2024-04" db="EMBL/GenBank/DDBJ databases">
        <title>New Clade of Flavobacterium.</title>
        <authorList>
            <person name="Matos L."/>
            <person name="Proenca D.N."/>
            <person name="Fransisco R.M."/>
            <person name="Chung A.P."/>
            <person name="Maccario L."/>
            <person name="Sorensen S.J."/>
            <person name="Morais P.V."/>
        </authorList>
    </citation>
    <scope>NUCLEOTIDE SEQUENCE [LARGE SCALE GENOMIC DNA]</scope>
    <source>
        <strain evidence="1 2">FZUC8N2.13</strain>
    </source>
</reference>
<protein>
    <submittedName>
        <fullName evidence="1">Uncharacterized protein</fullName>
    </submittedName>
</protein>
<dbReference type="EMBL" id="JBCFQL010000012">
    <property type="protein sequence ID" value="MFA9192090.1"/>
    <property type="molecule type" value="Genomic_DNA"/>
</dbReference>
<keyword evidence="2" id="KW-1185">Reference proteome</keyword>